<dbReference type="AlphaFoldDB" id="A0A4R9LSQ3"/>
<dbReference type="GO" id="GO:0005524">
    <property type="term" value="F:ATP binding"/>
    <property type="evidence" value="ECO:0007669"/>
    <property type="project" value="UniProtKB-UniRule"/>
</dbReference>
<keyword evidence="7" id="KW-0479">Metal-binding</keyword>
<keyword evidence="7" id="KW-0460">Magnesium</keyword>
<dbReference type="Pfam" id="PF01202">
    <property type="entry name" value="SKI"/>
    <property type="match status" value="1"/>
</dbReference>
<evidence type="ECO:0000313" key="9">
    <source>
        <dbReference type="Proteomes" id="UP000298264"/>
    </source>
</evidence>
<comment type="subcellular location">
    <subcellularLocation>
        <location evidence="7">Cytoplasm</location>
    </subcellularLocation>
</comment>
<sequence>MNIIFIGPRGAGKSKVSRTLSKRIDYPVVSTDSIIVYENGGMPIPKYIENNDWKTFRDLEYSILQKLENADGIILDCGGGILFDLDANGNEIPSERKLQILKKLGRIILLERDFKELLDKVEGDKTRPDLAKNKAYSEILKKRLPIYENAAHYKLNISNLSKEEAADKIKDWLGI</sequence>
<evidence type="ECO:0000256" key="2">
    <source>
        <dbReference type="ARBA" id="ARBA00022679"/>
    </source>
</evidence>
<keyword evidence="3 7" id="KW-0547">Nucleotide-binding</keyword>
<evidence type="ECO:0000256" key="1">
    <source>
        <dbReference type="ARBA" id="ARBA00022605"/>
    </source>
</evidence>
<feature type="binding site" evidence="7">
    <location>
        <begin position="10"/>
        <end position="15"/>
    </location>
    <ligand>
        <name>ATP</name>
        <dbReference type="ChEBI" id="CHEBI:30616"/>
    </ligand>
</feature>
<dbReference type="Gene3D" id="3.40.50.300">
    <property type="entry name" value="P-loop containing nucleotide triphosphate hydrolases"/>
    <property type="match status" value="1"/>
</dbReference>
<keyword evidence="4 7" id="KW-0418">Kinase</keyword>
<evidence type="ECO:0000256" key="4">
    <source>
        <dbReference type="ARBA" id="ARBA00022777"/>
    </source>
</evidence>
<dbReference type="GO" id="GO:0009073">
    <property type="term" value="P:aromatic amino acid family biosynthetic process"/>
    <property type="evidence" value="ECO:0007669"/>
    <property type="project" value="UniProtKB-KW"/>
</dbReference>
<comment type="similarity">
    <text evidence="7">Belongs to the shikimate kinase family.</text>
</comment>
<proteinExistence type="inferred from homology"/>
<dbReference type="GO" id="GO:0008652">
    <property type="term" value="P:amino acid biosynthetic process"/>
    <property type="evidence" value="ECO:0007669"/>
    <property type="project" value="UniProtKB-KW"/>
</dbReference>
<gene>
    <name evidence="7" type="primary">aroK</name>
    <name evidence="8" type="ORF">EHS11_00540</name>
</gene>
<dbReference type="RefSeq" id="WP_135762471.1">
    <property type="nucleotide sequence ID" value="NZ_RQHV01000002.1"/>
</dbReference>
<evidence type="ECO:0000256" key="5">
    <source>
        <dbReference type="ARBA" id="ARBA00022840"/>
    </source>
</evidence>
<keyword evidence="6 7" id="KW-0057">Aromatic amino acid biosynthesis</keyword>
<evidence type="ECO:0000256" key="3">
    <source>
        <dbReference type="ARBA" id="ARBA00022741"/>
    </source>
</evidence>
<feature type="binding site" evidence="7">
    <location>
        <position position="32"/>
    </location>
    <ligand>
        <name>substrate</name>
    </ligand>
</feature>
<keyword evidence="1 7" id="KW-0028">Amino-acid biosynthesis</keyword>
<dbReference type="GO" id="GO:0004765">
    <property type="term" value="F:shikimate kinase activity"/>
    <property type="evidence" value="ECO:0007669"/>
    <property type="project" value="UniProtKB-UniRule"/>
</dbReference>
<organism evidence="8 9">
    <name type="scientific">Leptospira ilyithenensis</name>
    <dbReference type="NCBI Taxonomy" id="2484901"/>
    <lineage>
        <taxon>Bacteria</taxon>
        <taxon>Pseudomonadati</taxon>
        <taxon>Spirochaetota</taxon>
        <taxon>Spirochaetia</taxon>
        <taxon>Leptospirales</taxon>
        <taxon>Leptospiraceae</taxon>
        <taxon>Leptospira</taxon>
    </lineage>
</organism>
<dbReference type="EMBL" id="RQHV01000002">
    <property type="protein sequence ID" value="TGN14517.1"/>
    <property type="molecule type" value="Genomic_DNA"/>
</dbReference>
<keyword evidence="9" id="KW-1185">Reference proteome</keyword>
<dbReference type="SUPFAM" id="SSF52540">
    <property type="entry name" value="P-loop containing nucleoside triphosphate hydrolases"/>
    <property type="match status" value="1"/>
</dbReference>
<feature type="binding site" evidence="7">
    <location>
        <position position="57"/>
    </location>
    <ligand>
        <name>substrate</name>
    </ligand>
</feature>
<dbReference type="OrthoDB" id="9800332at2"/>
<dbReference type="Proteomes" id="UP000298264">
    <property type="component" value="Unassembled WGS sequence"/>
</dbReference>
<dbReference type="InterPro" id="IPR031322">
    <property type="entry name" value="Shikimate/glucono_kinase"/>
</dbReference>
<dbReference type="GO" id="GO:0009423">
    <property type="term" value="P:chorismate biosynthetic process"/>
    <property type="evidence" value="ECO:0007669"/>
    <property type="project" value="UniProtKB-UniRule"/>
</dbReference>
<evidence type="ECO:0000256" key="7">
    <source>
        <dbReference type="HAMAP-Rule" id="MF_00109"/>
    </source>
</evidence>
<dbReference type="GO" id="GO:0005829">
    <property type="term" value="C:cytosol"/>
    <property type="evidence" value="ECO:0007669"/>
    <property type="project" value="TreeGrafter"/>
</dbReference>
<comment type="function">
    <text evidence="7">Catalyzes the specific phosphorylation of the 3-hydroxyl group of shikimic acid using ATP as a cosubstrate.</text>
</comment>
<dbReference type="HAMAP" id="MF_00109">
    <property type="entry name" value="Shikimate_kinase"/>
    <property type="match status" value="1"/>
</dbReference>
<dbReference type="CDD" id="cd00464">
    <property type="entry name" value="SK"/>
    <property type="match status" value="1"/>
</dbReference>
<evidence type="ECO:0000256" key="6">
    <source>
        <dbReference type="ARBA" id="ARBA00023141"/>
    </source>
</evidence>
<comment type="caution">
    <text evidence="8">The sequence shown here is derived from an EMBL/GenBank/DDBJ whole genome shotgun (WGS) entry which is preliminary data.</text>
</comment>
<dbReference type="GO" id="GO:0000287">
    <property type="term" value="F:magnesium ion binding"/>
    <property type="evidence" value="ECO:0007669"/>
    <property type="project" value="UniProtKB-UniRule"/>
</dbReference>
<dbReference type="EC" id="2.7.1.71" evidence="7"/>
<feature type="binding site" evidence="7">
    <location>
        <position position="127"/>
    </location>
    <ligand>
        <name>ATP</name>
        <dbReference type="ChEBI" id="CHEBI:30616"/>
    </ligand>
</feature>
<reference evidence="8" key="1">
    <citation type="journal article" date="2019" name="PLoS Negl. Trop. Dis.">
        <title>Revisiting the worldwide diversity of Leptospira species in the environment.</title>
        <authorList>
            <person name="Vincent A.T."/>
            <person name="Schiettekatte O."/>
            <person name="Bourhy P."/>
            <person name="Veyrier F.J."/>
            <person name="Picardeau M."/>
        </authorList>
    </citation>
    <scope>NUCLEOTIDE SEQUENCE [LARGE SCALE GENOMIC DNA]</scope>
    <source>
        <strain evidence="8">201400974</strain>
    </source>
</reference>
<comment type="cofactor">
    <cofactor evidence="7">
        <name>Mg(2+)</name>
        <dbReference type="ChEBI" id="CHEBI:18420"/>
    </cofactor>
    <text evidence="7">Binds 1 Mg(2+) ion per subunit.</text>
</comment>
<protein>
    <recommendedName>
        <fullName evidence="7">Shikimate kinase</fullName>
        <shortName evidence="7">SK</shortName>
        <ecNumber evidence="7">2.7.1.71</ecNumber>
    </recommendedName>
</protein>
<dbReference type="PANTHER" id="PTHR21087:SF16">
    <property type="entry name" value="SHIKIMATE KINASE 1, CHLOROPLASTIC"/>
    <property type="match status" value="1"/>
</dbReference>
<comment type="caution">
    <text evidence="7">Lacks conserved residue(s) required for the propagation of feature annotation.</text>
</comment>
<dbReference type="InterPro" id="IPR027417">
    <property type="entry name" value="P-loop_NTPase"/>
</dbReference>
<accession>A0A4R9LSQ3</accession>
<dbReference type="InterPro" id="IPR000623">
    <property type="entry name" value="Shikimate_kinase/TSH1"/>
</dbReference>
<comment type="pathway">
    <text evidence="7">Metabolic intermediate biosynthesis; chorismate biosynthesis; chorismate from D-erythrose 4-phosphate and phosphoenolpyruvate: step 5/7.</text>
</comment>
<feature type="binding site" evidence="7">
    <location>
        <position position="14"/>
    </location>
    <ligand>
        <name>Mg(2+)</name>
        <dbReference type="ChEBI" id="CHEBI:18420"/>
    </ligand>
</feature>
<keyword evidence="7" id="KW-0963">Cytoplasm</keyword>
<comment type="subunit">
    <text evidence="7">Monomer.</text>
</comment>
<keyword evidence="5 7" id="KW-0067">ATP-binding</keyword>
<dbReference type="PRINTS" id="PR01100">
    <property type="entry name" value="SHIKIMTKNASE"/>
</dbReference>
<dbReference type="UniPathway" id="UPA00053">
    <property type="reaction ID" value="UER00088"/>
</dbReference>
<keyword evidence="2 7" id="KW-0808">Transferase</keyword>
<dbReference type="PANTHER" id="PTHR21087">
    <property type="entry name" value="SHIKIMATE KINASE"/>
    <property type="match status" value="1"/>
</dbReference>
<evidence type="ECO:0000313" key="8">
    <source>
        <dbReference type="EMBL" id="TGN14517.1"/>
    </source>
</evidence>
<name>A0A4R9LSQ3_9LEPT</name>
<feature type="binding site" evidence="7">
    <location>
        <position position="143"/>
    </location>
    <ligand>
        <name>substrate</name>
    </ligand>
</feature>
<comment type="catalytic activity">
    <reaction evidence="7">
        <text>shikimate + ATP = 3-phosphoshikimate + ADP + H(+)</text>
        <dbReference type="Rhea" id="RHEA:13121"/>
        <dbReference type="ChEBI" id="CHEBI:15378"/>
        <dbReference type="ChEBI" id="CHEBI:30616"/>
        <dbReference type="ChEBI" id="CHEBI:36208"/>
        <dbReference type="ChEBI" id="CHEBI:145989"/>
        <dbReference type="ChEBI" id="CHEBI:456216"/>
        <dbReference type="EC" id="2.7.1.71"/>
    </reaction>
</comment>
<feature type="binding site" evidence="7">
    <location>
        <position position="79"/>
    </location>
    <ligand>
        <name>substrate</name>
    </ligand>
</feature>